<gene>
    <name evidence="15" type="ORF">HNP48_007034</name>
</gene>
<evidence type="ECO:0000256" key="1">
    <source>
        <dbReference type="ARBA" id="ARBA00001964"/>
    </source>
</evidence>
<dbReference type="Pfam" id="PF17831">
    <property type="entry name" value="PDH_E1_M"/>
    <property type="match status" value="1"/>
</dbReference>
<comment type="function">
    <text evidence="2 9">Component of the pyruvate dehydrogenase (PDH) complex, that catalyzes the overall conversion of pyruvate to acetyl-CoA and CO(2).</text>
</comment>
<comment type="catalytic activity">
    <reaction evidence="8 9">
        <text>N(6)-[(R)-lipoyl]-L-lysyl-[protein] + pyruvate + H(+) = N(6)-[(R)-S(8)-acetyldihydrolipoyl]-L-lysyl-[protein] + CO2</text>
        <dbReference type="Rhea" id="RHEA:19189"/>
        <dbReference type="Rhea" id="RHEA-COMP:10474"/>
        <dbReference type="Rhea" id="RHEA-COMP:10478"/>
        <dbReference type="ChEBI" id="CHEBI:15361"/>
        <dbReference type="ChEBI" id="CHEBI:15378"/>
        <dbReference type="ChEBI" id="CHEBI:16526"/>
        <dbReference type="ChEBI" id="CHEBI:83099"/>
        <dbReference type="ChEBI" id="CHEBI:83111"/>
        <dbReference type="EC" id="1.2.4.1"/>
    </reaction>
</comment>
<keyword evidence="10" id="KW-0479">Metal-binding</keyword>
<dbReference type="InterPro" id="IPR035807">
    <property type="entry name" value="PDC_E1_N"/>
</dbReference>
<dbReference type="InterPro" id="IPR009014">
    <property type="entry name" value="Transketo_C/PFOR_II"/>
</dbReference>
<comment type="cofactor">
    <cofactor evidence="1 9">
        <name>thiamine diphosphate</name>
        <dbReference type="ChEBI" id="CHEBI:58937"/>
    </cofactor>
</comment>
<dbReference type="InterPro" id="IPR005474">
    <property type="entry name" value="Transketolase_N"/>
</dbReference>
<dbReference type="InterPro" id="IPR055152">
    <property type="entry name" value="Transketolase-like_C_2"/>
</dbReference>
<evidence type="ECO:0000256" key="11">
    <source>
        <dbReference type="SAM" id="MobiDB-lite"/>
    </source>
</evidence>
<feature type="binding site" evidence="10">
    <location>
        <position position="284"/>
    </location>
    <ligand>
        <name>Mg(2+)</name>
        <dbReference type="ChEBI" id="CHEBI:18420"/>
    </ligand>
</feature>
<evidence type="ECO:0000256" key="8">
    <source>
        <dbReference type="ARBA" id="ARBA00051231"/>
    </source>
</evidence>
<dbReference type="Gene3D" id="3.40.50.970">
    <property type="match status" value="2"/>
</dbReference>
<evidence type="ECO:0000256" key="7">
    <source>
        <dbReference type="ARBA" id="ARBA00023317"/>
    </source>
</evidence>
<evidence type="ECO:0000256" key="3">
    <source>
        <dbReference type="ARBA" id="ARBA00012281"/>
    </source>
</evidence>
<keyword evidence="10" id="KW-0460">Magnesium</keyword>
<evidence type="ECO:0000259" key="13">
    <source>
        <dbReference type="Pfam" id="PF17831"/>
    </source>
</evidence>
<evidence type="ECO:0000259" key="12">
    <source>
        <dbReference type="Pfam" id="PF00456"/>
    </source>
</evidence>
<feature type="region of interest" description="Disordered" evidence="11">
    <location>
        <begin position="1"/>
        <end position="23"/>
    </location>
</feature>
<dbReference type="Pfam" id="PF22613">
    <property type="entry name" value="Transketolase_C_1"/>
    <property type="match status" value="1"/>
</dbReference>
<reference evidence="15 16" key="1">
    <citation type="submission" date="2020-08" db="EMBL/GenBank/DDBJ databases">
        <title>Functional genomics of gut bacteria from endangered species of beetles.</title>
        <authorList>
            <person name="Carlos-Shanley C."/>
        </authorList>
    </citation>
    <scope>NUCLEOTIDE SEQUENCE [LARGE SCALE GENOMIC DNA]</scope>
    <source>
        <strain evidence="15 16">S00198</strain>
    </source>
</reference>
<feature type="compositionally biased region" description="Basic residues" evidence="11">
    <location>
        <begin position="1"/>
        <end position="10"/>
    </location>
</feature>
<dbReference type="RefSeq" id="WP_184866205.1">
    <property type="nucleotide sequence ID" value="NZ_JACHLK010000035.1"/>
</dbReference>
<feature type="binding site" evidence="10">
    <location>
        <position position="282"/>
    </location>
    <ligand>
        <name>Mg(2+)</name>
        <dbReference type="ChEBI" id="CHEBI:18420"/>
    </ligand>
</feature>
<feature type="binding site" evidence="10">
    <location>
        <position position="252"/>
    </location>
    <ligand>
        <name>Mg(2+)</name>
        <dbReference type="ChEBI" id="CHEBI:18420"/>
    </ligand>
</feature>
<evidence type="ECO:0000256" key="10">
    <source>
        <dbReference type="PIRSR" id="PIRSR000156-1"/>
    </source>
</evidence>
<proteinExistence type="predicted"/>
<keyword evidence="5 9" id="KW-0560">Oxidoreductase</keyword>
<dbReference type="InterPro" id="IPR004660">
    <property type="entry name" value="PDH_E1"/>
</dbReference>
<evidence type="ECO:0000313" key="15">
    <source>
        <dbReference type="EMBL" id="MBB6564307.1"/>
    </source>
</evidence>
<dbReference type="GO" id="GO:0004739">
    <property type="term" value="F:pyruvate dehydrogenase (acetyl-transferring) activity"/>
    <property type="evidence" value="ECO:0007669"/>
    <property type="project" value="UniProtKB-EC"/>
</dbReference>
<feature type="domain" description="Pyruvate dehydrogenase E1 component middle" evidence="13">
    <location>
        <begin position="507"/>
        <end position="720"/>
    </location>
</feature>
<protein>
    <recommendedName>
        <fullName evidence="4 9">Pyruvate dehydrogenase E1 component</fullName>
        <ecNumber evidence="3 9">1.2.4.1</ecNumber>
    </recommendedName>
</protein>
<dbReference type="Proteomes" id="UP000575083">
    <property type="component" value="Unassembled WGS sequence"/>
</dbReference>
<dbReference type="InterPro" id="IPR029061">
    <property type="entry name" value="THDP-binding"/>
</dbReference>
<comment type="cofactor">
    <cofactor evidence="10">
        <name>Mg(2+)</name>
        <dbReference type="ChEBI" id="CHEBI:18420"/>
    </cofactor>
</comment>
<dbReference type="PANTHER" id="PTHR43825">
    <property type="entry name" value="PYRUVATE DEHYDROGENASE E1 COMPONENT"/>
    <property type="match status" value="1"/>
</dbReference>
<evidence type="ECO:0000256" key="5">
    <source>
        <dbReference type="ARBA" id="ARBA00023002"/>
    </source>
</evidence>
<dbReference type="EC" id="1.2.4.1" evidence="3 9"/>
<dbReference type="InterPro" id="IPR041621">
    <property type="entry name" value="PDH_E1_M"/>
</dbReference>
<dbReference type="InterPro" id="IPR051157">
    <property type="entry name" value="PDH/Transketolase"/>
</dbReference>
<evidence type="ECO:0000256" key="9">
    <source>
        <dbReference type="PIRNR" id="PIRNR000156"/>
    </source>
</evidence>
<evidence type="ECO:0000256" key="6">
    <source>
        <dbReference type="ARBA" id="ARBA00023052"/>
    </source>
</evidence>
<sequence>MNAPTAHHHLLTPASASALADTDPQETAEWRDAFLALVATEGPERARFMLQEMVRLARAGRVGWQPDLNTPYVNTVAVQDQPVFPGDLAIEERVASIVRWNALAMVVRANQAYGELGGHIASYASAADLFESGFNHFFRAREGLGEGQHRGDLVFFQPHSAPGVYARAFLEGRLSEQDLMHYRQELTAPSADAQGLSSYPHPWLMPDFWQFPTGSMGIGPISSIYHARFMRYLTHRNLLDCAGRKVWGVFGDGEMDEPESMSALTLAAREGLDNLVWVVNCNLQRLDGPVRGNGRIIDELERLFAGAGWNVVKLVWGSDWDGLFARDLTGALVRTLEGTVDGQMQTFAAKDGRFNRDNFFGQNPELAALAQGMTDEQIDRLKRGGHDLVKIHAAYAAAARHQGQPTVILAHTKKGYGMGTAGQGKMTTHSQKKLDETDLIEFRNRFNLPLSDEQATSLAFYKPAEDSPEMRYLRSHRQALGGYLPRRDTTCEALPVPAIGSYAQFALQADGKEMSTTMAFVRMLGSLLKDATLGPRIVPIVADEARTFGMANLFKQVGIYSSVGQRYAPEDIGSVLSYREALDGQILEEGISEAGAIASWTAAATSYTVHGLAMLPFYIYYSMFGFQRVGDAIWAAADQRARGFLLGATSGRTTLGGEGLQHQDGSSHLVAATIPNCKAYDPAYAGEMAVIVDAGMREMVTEQRDVFYYVTLMNENYAQPDLPEGAHEGVLRGCYVLQRFEAEGQAAAANARQVTLLGSGAILTEVVKAAQQLASEGITATVVSVTSWSELARDGVACEQLAIAGEDQPGTPWLAAQLAATSGPVIAATDYVRAVPETVRAFIPEGRRYITLGTDGFGRSDTRAALRTFFGVDAAAVAKAAKFALGATAAR</sequence>
<dbReference type="EMBL" id="JACHLK010000035">
    <property type="protein sequence ID" value="MBB6564307.1"/>
    <property type="molecule type" value="Genomic_DNA"/>
</dbReference>
<evidence type="ECO:0000313" key="16">
    <source>
        <dbReference type="Proteomes" id="UP000575083"/>
    </source>
</evidence>
<keyword evidence="16" id="KW-1185">Reference proteome</keyword>
<dbReference type="CDD" id="cd02017">
    <property type="entry name" value="TPP_E1_EcPDC_like"/>
    <property type="match status" value="1"/>
</dbReference>
<dbReference type="Gene3D" id="3.40.50.920">
    <property type="match status" value="1"/>
</dbReference>
<dbReference type="SUPFAM" id="SSF52518">
    <property type="entry name" value="Thiamin diphosphate-binding fold (THDP-binding)"/>
    <property type="match status" value="2"/>
</dbReference>
<dbReference type="AlphaFoldDB" id="A0A7X0PMF8"/>
<dbReference type="FunFam" id="3.40.50.970:FF:000011">
    <property type="entry name" value="Pyruvate dehydrogenase E1 component"/>
    <property type="match status" value="1"/>
</dbReference>
<feature type="domain" description="Transketolase N-terminal" evidence="12">
    <location>
        <begin position="118"/>
        <end position="320"/>
    </location>
</feature>
<dbReference type="PIRSF" id="PIRSF000156">
    <property type="entry name" value="Pyruvate_dh_E1"/>
    <property type="match status" value="1"/>
</dbReference>
<keyword evidence="6 9" id="KW-0786">Thiamine pyrophosphate</keyword>
<dbReference type="InterPro" id="IPR017600">
    <property type="entry name" value="Alpha-ketoglut_DH"/>
</dbReference>
<dbReference type="NCBIfam" id="TIGR03186">
    <property type="entry name" value="AKGDH_not_PDH"/>
    <property type="match status" value="1"/>
</dbReference>
<feature type="domain" description="Transketolase-like C-terminal" evidence="14">
    <location>
        <begin position="733"/>
        <end position="873"/>
    </location>
</feature>
<name>A0A7X0PMF8_9BURK</name>
<dbReference type="SUPFAM" id="SSF52922">
    <property type="entry name" value="TK C-terminal domain-like"/>
    <property type="match status" value="1"/>
</dbReference>
<evidence type="ECO:0000256" key="2">
    <source>
        <dbReference type="ARBA" id="ARBA00003157"/>
    </source>
</evidence>
<evidence type="ECO:0000256" key="4">
    <source>
        <dbReference type="ARBA" id="ARBA00017172"/>
    </source>
</evidence>
<dbReference type="Pfam" id="PF00456">
    <property type="entry name" value="Transketolase_N"/>
    <property type="match status" value="1"/>
</dbReference>
<evidence type="ECO:0000259" key="14">
    <source>
        <dbReference type="Pfam" id="PF22613"/>
    </source>
</evidence>
<organism evidence="15 16">
    <name type="scientific">Acidovorax soli</name>
    <dbReference type="NCBI Taxonomy" id="592050"/>
    <lineage>
        <taxon>Bacteria</taxon>
        <taxon>Pseudomonadati</taxon>
        <taxon>Pseudomonadota</taxon>
        <taxon>Betaproteobacteria</taxon>
        <taxon>Burkholderiales</taxon>
        <taxon>Comamonadaceae</taxon>
        <taxon>Acidovorax</taxon>
    </lineage>
</organism>
<dbReference type="NCBIfam" id="TIGR00759">
    <property type="entry name" value="aceE"/>
    <property type="match status" value="1"/>
</dbReference>
<dbReference type="PANTHER" id="PTHR43825:SF3">
    <property type="entry name" value="PYRUVATE DEHYDROGENASE E1 COMPONENT"/>
    <property type="match status" value="1"/>
</dbReference>
<keyword evidence="7 9" id="KW-0670">Pyruvate</keyword>
<comment type="caution">
    <text evidence="15">The sequence shown here is derived from an EMBL/GenBank/DDBJ whole genome shotgun (WGS) entry which is preliminary data.</text>
</comment>
<accession>A0A7X0PMF8</accession>
<dbReference type="GO" id="GO:0046872">
    <property type="term" value="F:metal ion binding"/>
    <property type="evidence" value="ECO:0007669"/>
    <property type="project" value="UniProtKB-KW"/>
</dbReference>